<dbReference type="PANTHER" id="PTHR37154">
    <property type="entry name" value="MITOREGULIN"/>
    <property type="match status" value="1"/>
</dbReference>
<dbReference type="EMBL" id="NDHI03003570">
    <property type="protein sequence ID" value="PNJ19972.1"/>
    <property type="molecule type" value="Genomic_DNA"/>
</dbReference>
<accession>A0A663D5W8</accession>
<gene>
    <name evidence="2" type="ORF">CR201_G0043042</name>
</gene>
<sequence>MLANDVRHQQEMLWGFRRGEGGVVQRLGKSSVEGETDGTISEFRENQRLAALVSFLPHAPPLDARHLLTPPPSTPPRRRPRCTPGAAMADVSERTLQLSVLVAFASGVLLGWQANRLRRRYLDWRKRRLQDKLAATQKKLDLA</sequence>
<dbReference type="GO" id="GO:0010918">
    <property type="term" value="P:positive regulation of mitochondrial membrane potential"/>
    <property type="evidence" value="ECO:0007669"/>
    <property type="project" value="TreeGrafter"/>
</dbReference>
<evidence type="ECO:0000256" key="1">
    <source>
        <dbReference type="SAM" id="MobiDB-lite"/>
    </source>
</evidence>
<dbReference type="GO" id="GO:0005743">
    <property type="term" value="C:mitochondrial inner membrane"/>
    <property type="evidence" value="ECO:0007669"/>
    <property type="project" value="TreeGrafter"/>
</dbReference>
<dbReference type="AlphaFoldDB" id="A0A663D5W8"/>
<proteinExistence type="predicted"/>
<dbReference type="GO" id="GO:0051284">
    <property type="term" value="P:positive regulation of sequestering of calcium ion"/>
    <property type="evidence" value="ECO:0007669"/>
    <property type="project" value="TreeGrafter"/>
</dbReference>
<feature type="region of interest" description="Disordered" evidence="1">
    <location>
        <begin position="63"/>
        <end position="84"/>
    </location>
</feature>
<reference evidence="2" key="1">
    <citation type="submission" date="2017-12" db="EMBL/GenBank/DDBJ databases">
        <title>High-resolution comparative analysis of great ape genomes.</title>
        <authorList>
            <person name="Pollen A."/>
            <person name="Hastie A."/>
            <person name="Hormozdiari F."/>
            <person name="Dougherty M."/>
            <person name="Liu R."/>
            <person name="Chaisson M."/>
            <person name="Hoppe E."/>
            <person name="Hill C."/>
            <person name="Pang A."/>
            <person name="Hillier L."/>
            <person name="Baker C."/>
            <person name="Armstrong J."/>
            <person name="Shendure J."/>
            <person name="Paten B."/>
            <person name="Wilson R."/>
            <person name="Chao H."/>
            <person name="Schneider V."/>
            <person name="Ventura M."/>
            <person name="Kronenberg Z."/>
            <person name="Murali S."/>
            <person name="Gordon D."/>
            <person name="Cantsilieris S."/>
            <person name="Munson K."/>
            <person name="Nelson B."/>
            <person name="Raja A."/>
            <person name="Underwood J."/>
            <person name="Diekhans M."/>
            <person name="Fiddes I."/>
            <person name="Haussler D."/>
            <person name="Eichler E."/>
        </authorList>
    </citation>
    <scope>NUCLEOTIDE SEQUENCE [LARGE SCALE GENOMIC DNA]</scope>
    <source>
        <strain evidence="2">Susie</strain>
    </source>
</reference>
<protein>
    <submittedName>
        <fullName evidence="2">LINC00116 isoform 1</fullName>
    </submittedName>
</protein>
<comment type="caution">
    <text evidence="2">The sequence shown here is derived from an EMBL/GenBank/DDBJ whole genome shotgun (WGS) entry which is preliminary data.</text>
</comment>
<dbReference type="Pfam" id="PF22002">
    <property type="entry name" value="MTLN"/>
    <property type="match status" value="1"/>
</dbReference>
<organism evidence="2">
    <name type="scientific">Pongo abelii</name>
    <name type="common">Sumatran orangutan</name>
    <name type="synonym">Pongo pygmaeus abelii</name>
    <dbReference type="NCBI Taxonomy" id="9601"/>
    <lineage>
        <taxon>Eukaryota</taxon>
        <taxon>Metazoa</taxon>
        <taxon>Chordata</taxon>
        <taxon>Craniata</taxon>
        <taxon>Vertebrata</taxon>
        <taxon>Euteleostomi</taxon>
        <taxon>Mammalia</taxon>
        <taxon>Eutheria</taxon>
        <taxon>Euarchontoglires</taxon>
        <taxon>Primates</taxon>
        <taxon>Haplorrhini</taxon>
        <taxon>Catarrhini</taxon>
        <taxon>Hominidae</taxon>
        <taxon>Pongo</taxon>
    </lineage>
</organism>
<dbReference type="InterPro" id="IPR038778">
    <property type="entry name" value="Mtln"/>
</dbReference>
<name>A0A663D5W8_PONAB</name>
<dbReference type="PANTHER" id="PTHR37154:SF1">
    <property type="entry name" value="MITOREGULIN"/>
    <property type="match status" value="1"/>
</dbReference>
<evidence type="ECO:0000313" key="2">
    <source>
        <dbReference type="EMBL" id="PNJ19972.1"/>
    </source>
</evidence>